<proteinExistence type="predicted"/>
<reference evidence="1 2" key="1">
    <citation type="journal article" date="2014" name="Genome Announc.">
        <title>Draft Genome Sequence of the Haloacid-Degrading Burkholderia caribensis Strain MBA4.</title>
        <authorList>
            <person name="Pan Y."/>
            <person name="Kong K.F."/>
            <person name="Tsang J.S."/>
        </authorList>
    </citation>
    <scope>NUCLEOTIDE SEQUENCE [LARGE SCALE GENOMIC DNA]</scope>
    <source>
        <strain evidence="1 2">MBA4</strain>
    </source>
</reference>
<accession>A0A0P0RIG6</accession>
<protein>
    <submittedName>
        <fullName evidence="1">Uncharacterized protein</fullName>
    </submittedName>
</protein>
<gene>
    <name evidence="1" type="ORF">K788_0000405</name>
</gene>
<organism evidence="1 2">
    <name type="scientific">Paraburkholderia caribensis MBA4</name>
    <dbReference type="NCBI Taxonomy" id="1323664"/>
    <lineage>
        <taxon>Bacteria</taxon>
        <taxon>Pseudomonadati</taxon>
        <taxon>Pseudomonadota</taxon>
        <taxon>Betaproteobacteria</taxon>
        <taxon>Burkholderiales</taxon>
        <taxon>Burkholderiaceae</taxon>
        <taxon>Paraburkholderia</taxon>
    </lineage>
</organism>
<dbReference type="KEGG" id="bcai:K788_0000405"/>
<dbReference type="Proteomes" id="UP000019146">
    <property type="component" value="Chromosome 2"/>
</dbReference>
<evidence type="ECO:0000313" key="2">
    <source>
        <dbReference type="Proteomes" id="UP000019146"/>
    </source>
</evidence>
<dbReference type="AlphaFoldDB" id="A0A0P0RIG6"/>
<dbReference type="EMBL" id="CP012747">
    <property type="protein sequence ID" value="ALL68564.1"/>
    <property type="molecule type" value="Genomic_DNA"/>
</dbReference>
<name>A0A0P0RIG6_9BURK</name>
<evidence type="ECO:0000313" key="1">
    <source>
        <dbReference type="EMBL" id="ALL68564.1"/>
    </source>
</evidence>
<sequence length="721" mass="80797">MTVIFGSSGMGKSRVCALLNQQALLQRRLFSDRPVPVAIYLPDVAVTPGGIRQFAFARIAAHCPHFKSSIFDEMLRTSGLDLFCDAFDRVQSGGRETLERDMRLLLRDSPATRLTIFSRQSAAPQIDADVFFLQPLNRSQQDALEEAVWPASETSTSGPRRMPIMSLLLPDFLRRLAGSPLVFARLVLFYAKHQKLPTDLAELFDFWLGETLRRREHKPTAYSMLVDAATVIALETWDGAAKASAIMKALATQAIPSASLDTLVELGTVIESDGRFEVEHEALADFLRAQSIVHRPGWNPTTDIPANRLDSDAFFPVLLAALTTDLEQQRTLLTRLTVLGFDGYLNAVRFRGNAFRQLAHHASGAIESHFAREMVDSFMATASRFFPHLLPDLIGTSTGSRSTNLQARVEMPPKRTTVGFALYCDDAPPDQNDTLIGGREDFGSQGREIGLYVLQRALGQLIERSCLTGGPVWHQERLLGRLRVLLIAGTGIETSLDFRKQRQYWNQYKGEIFVCSLFNRHYEIAVDDMLADLDVLEGAGGTEAAVWWNPDNGNSWWLRDWDESDEALRQYIMRIDAAYAEVVASNFTEVAGTLSTNLVLPRAWDVYFQPRHDGRRNWVTAIWHPVERCADVNVKVFRGPAPKELTRFDSAWFDETTAKLRSLNRRFHTIAYHSGAVPSFSGRAPTGRHDGKTAVLREVCQRLQTELLDQLRAVTGIPSED</sequence>